<feature type="transmembrane region" description="Helical" evidence="2">
    <location>
        <begin position="217"/>
        <end position="241"/>
    </location>
</feature>
<evidence type="ECO:0000313" key="4">
    <source>
        <dbReference type="Proteomes" id="UP001175097"/>
    </source>
</evidence>
<feature type="transmembrane region" description="Helical" evidence="2">
    <location>
        <begin position="339"/>
        <end position="365"/>
    </location>
</feature>
<keyword evidence="2" id="KW-0472">Membrane</keyword>
<feature type="transmembrane region" description="Helical" evidence="2">
    <location>
        <begin position="163"/>
        <end position="184"/>
    </location>
</feature>
<keyword evidence="4" id="KW-1185">Reference proteome</keyword>
<dbReference type="PANTHER" id="PTHR37305:SF1">
    <property type="entry name" value="MEMBRANE PROTEIN"/>
    <property type="match status" value="1"/>
</dbReference>
<keyword evidence="2" id="KW-0812">Transmembrane</keyword>
<keyword evidence="1" id="KW-0175">Coiled coil</keyword>
<feature type="transmembrane region" description="Helical" evidence="2">
    <location>
        <begin position="295"/>
        <end position="319"/>
    </location>
</feature>
<sequence>MLLRFEILKSYRQRKLLVIFILLLLAVGSLFYRNTMVQDEISKKATDEVLTHIDTGMVLRKDYERKIEEVGMTPRVQEGYDNMKAMNTAIREWEDAIHYKKWDAIPSIKKRFYETILQQNGYGYPYGDLQGVELEKEVALTNRLVELQLPYGEEIFPLSTSNFMYSANSSFLALFGILLLLVLFGDSVTSEYQQNTIRTLNTQPLTQLRILSSKIELLITVSIIVWFGMAKISFVTAFLFGMKGSFHYPILTLTEESFTIIPIYQAIIQHGILFFVVSLFMYCLLLFVSVLMRKLFSTLVVLLLVMITGLVTAAQFSILQSKWNPFFYFQIEEIIERPYMIGGFTSLWILVAYSFLLFMLSWYFTRKNVSFAKEKPVIKPYARGEIYGTDRRANLIFEWRKLKRQNTIIPLLFMLTLFAGGGFLYFNHTKVLNEKFEVSRLNDYEISSFFALIEEDIKNSEQLVSFLVNKKDSLSDEEMLQMEIAKATIRDQRPHLEAHKVELKEKRKTKQAWDEENWTNFYNEYIKNIKWKSGDTSLYPGIFIDNAPTERGGYANLSYKATISEMELLSERNLRPIFPLVFANLTMYDRFPNPIDRLEFIKREKKVDSSGLYYLYLFFSDNLYAILMLLLVFLFSAGFAAERGKKNTFSFLLTQPVKKGTIYFSKFAIPAGVTSAITIFAVLLIVLIGTIGNRLGDWNYPILFYDSEVVTAQEGYAGIMAQEGGFHFIDLGTYVTEATYILIGALLFSMALVIFISLFFNHQAIAMMTGGIFVILGVSLKGFDSFSSFAHLSPFTYLEVPKVTNGELATILNNPLISTTTGIVVLLTWTFLLYVVGLIIFKRKAWI</sequence>
<evidence type="ECO:0000256" key="2">
    <source>
        <dbReference type="SAM" id="Phobius"/>
    </source>
</evidence>
<dbReference type="EMBL" id="JAROCC010000006">
    <property type="protein sequence ID" value="MDN4607677.1"/>
    <property type="molecule type" value="Genomic_DNA"/>
</dbReference>
<organism evidence="3 4">
    <name type="scientific">Sporosarcina highlanderae</name>
    <dbReference type="NCBI Taxonomy" id="3035916"/>
    <lineage>
        <taxon>Bacteria</taxon>
        <taxon>Bacillati</taxon>
        <taxon>Bacillota</taxon>
        <taxon>Bacilli</taxon>
        <taxon>Bacillales</taxon>
        <taxon>Caryophanaceae</taxon>
        <taxon>Sporosarcina</taxon>
    </lineage>
</organism>
<gene>
    <name evidence="3" type="ORF">P5G49_09255</name>
</gene>
<protein>
    <submittedName>
        <fullName evidence="3">ABC transporter permease subunit</fullName>
    </submittedName>
</protein>
<evidence type="ECO:0000313" key="3">
    <source>
        <dbReference type="EMBL" id="MDN4607677.1"/>
    </source>
</evidence>
<name>A0ABT8JRM9_9BACL</name>
<dbReference type="RefSeq" id="WP_301243299.1">
    <property type="nucleotide sequence ID" value="NZ_JAROCC010000006.1"/>
</dbReference>
<keyword evidence="2" id="KW-1133">Transmembrane helix</keyword>
<feature type="transmembrane region" description="Helical" evidence="2">
    <location>
        <begin position="613"/>
        <end position="641"/>
    </location>
</feature>
<evidence type="ECO:0000256" key="1">
    <source>
        <dbReference type="SAM" id="Coils"/>
    </source>
</evidence>
<accession>A0ABT8JRM9</accession>
<proteinExistence type="predicted"/>
<feature type="transmembrane region" description="Helical" evidence="2">
    <location>
        <begin position="408"/>
        <end position="426"/>
    </location>
</feature>
<dbReference type="PANTHER" id="PTHR37305">
    <property type="entry name" value="INTEGRAL MEMBRANE PROTEIN-RELATED"/>
    <property type="match status" value="1"/>
</dbReference>
<reference evidence="3" key="1">
    <citation type="submission" date="2023-03" db="EMBL/GenBank/DDBJ databases">
        <title>MT1 and MT2 Draft Genomes of Novel Species.</title>
        <authorList>
            <person name="Venkateswaran K."/>
        </authorList>
    </citation>
    <scope>NUCLEOTIDE SEQUENCE</scope>
    <source>
        <strain evidence="3">F6_3S_P_2</strain>
    </source>
</reference>
<dbReference type="Pfam" id="PF12679">
    <property type="entry name" value="ABC2_membrane_2"/>
    <property type="match status" value="2"/>
</dbReference>
<feature type="transmembrane region" description="Helical" evidence="2">
    <location>
        <begin position="261"/>
        <end position="288"/>
    </location>
</feature>
<feature type="transmembrane region" description="Helical" evidence="2">
    <location>
        <begin position="816"/>
        <end position="841"/>
    </location>
</feature>
<comment type="caution">
    <text evidence="3">The sequence shown here is derived from an EMBL/GenBank/DDBJ whole genome shotgun (WGS) entry which is preliminary data.</text>
</comment>
<feature type="transmembrane region" description="Helical" evidence="2">
    <location>
        <begin position="738"/>
        <end position="760"/>
    </location>
</feature>
<feature type="transmembrane region" description="Helical" evidence="2">
    <location>
        <begin position="772"/>
        <end position="796"/>
    </location>
</feature>
<dbReference type="Proteomes" id="UP001175097">
    <property type="component" value="Unassembled WGS sequence"/>
</dbReference>
<feature type="coiled-coil region" evidence="1">
    <location>
        <begin position="457"/>
        <end position="516"/>
    </location>
</feature>
<feature type="transmembrane region" description="Helical" evidence="2">
    <location>
        <begin position="667"/>
        <end position="691"/>
    </location>
</feature>